<evidence type="ECO:0000313" key="1">
    <source>
        <dbReference type="EMBL" id="GIY44233.1"/>
    </source>
</evidence>
<evidence type="ECO:0000313" key="2">
    <source>
        <dbReference type="Proteomes" id="UP001054945"/>
    </source>
</evidence>
<accession>A0AAV4TCE3</accession>
<name>A0AAV4TCE3_CAEEX</name>
<organism evidence="1 2">
    <name type="scientific">Caerostris extrusa</name>
    <name type="common">Bark spider</name>
    <name type="synonym">Caerostris bankana</name>
    <dbReference type="NCBI Taxonomy" id="172846"/>
    <lineage>
        <taxon>Eukaryota</taxon>
        <taxon>Metazoa</taxon>
        <taxon>Ecdysozoa</taxon>
        <taxon>Arthropoda</taxon>
        <taxon>Chelicerata</taxon>
        <taxon>Arachnida</taxon>
        <taxon>Araneae</taxon>
        <taxon>Araneomorphae</taxon>
        <taxon>Entelegynae</taxon>
        <taxon>Araneoidea</taxon>
        <taxon>Araneidae</taxon>
        <taxon>Caerostris</taxon>
    </lineage>
</organism>
<dbReference type="AlphaFoldDB" id="A0AAV4TCE3"/>
<reference evidence="1 2" key="1">
    <citation type="submission" date="2021-06" db="EMBL/GenBank/DDBJ databases">
        <title>Caerostris extrusa draft genome.</title>
        <authorList>
            <person name="Kono N."/>
            <person name="Arakawa K."/>
        </authorList>
    </citation>
    <scope>NUCLEOTIDE SEQUENCE [LARGE SCALE GENOMIC DNA]</scope>
</reference>
<sequence>MPEAAWCAEVSVRIHWLLVLLSRRLRRLEYDTGHTRSTMTQPQNNLTAGIQENIDSNPAVDEFRKRRSVLNLACAHEYLVSIIRLSDRF</sequence>
<gene>
    <name evidence="1" type="ORF">CEXT_137451</name>
</gene>
<comment type="caution">
    <text evidence="1">The sequence shown here is derived from an EMBL/GenBank/DDBJ whole genome shotgun (WGS) entry which is preliminary data.</text>
</comment>
<keyword evidence="2" id="KW-1185">Reference proteome</keyword>
<dbReference type="EMBL" id="BPLR01011112">
    <property type="protein sequence ID" value="GIY44233.1"/>
    <property type="molecule type" value="Genomic_DNA"/>
</dbReference>
<protein>
    <submittedName>
        <fullName evidence="1">Uncharacterized protein</fullName>
    </submittedName>
</protein>
<dbReference type="Proteomes" id="UP001054945">
    <property type="component" value="Unassembled WGS sequence"/>
</dbReference>
<proteinExistence type="predicted"/>